<dbReference type="GO" id="GO:0005886">
    <property type="term" value="C:plasma membrane"/>
    <property type="evidence" value="ECO:0007669"/>
    <property type="project" value="UniProtKB-SubCell"/>
</dbReference>
<sequence length="259" mass="28750">MNAPPRTLDDRAVRLFIALAAFFCVNAVLAEFIGVKIFALEDTLGIAPLEWNLFGQTGSLSFTVGTLLWPFVFVLTDTINEFFGRRGVRFISWIAVGLILYGFLFAFLAIHAAPASWWVGVAREQGVPDYQAAFAAIFGQGMWAIGGSVIAFLLGQLIDVWVFHRIRSVTGERYVWLRATGSTAVSQLIDSFVVIYVAFVLGPQHWPMSQFMAVSTVNYSYKMLAALGMIPLLYLMRHAIRGYLGHAREQQLRAEAAAD</sequence>
<keyword evidence="1" id="KW-1133">Transmembrane helix</keyword>
<dbReference type="HAMAP" id="MF_02088">
    <property type="entry name" value="Q_prec_transport"/>
    <property type="match status" value="1"/>
</dbReference>
<comment type="similarity">
    <text evidence="1">Belongs to the vitamin uptake transporter (VUT/ECF) (TC 2.A.88) family. Q precursor transporter subfamily.</text>
</comment>
<dbReference type="InterPro" id="IPR003744">
    <property type="entry name" value="YhhQ"/>
</dbReference>
<dbReference type="EMBL" id="SAWZ01000001">
    <property type="protein sequence ID" value="RXR08433.1"/>
    <property type="molecule type" value="Genomic_DNA"/>
</dbReference>
<feature type="transmembrane region" description="Helical" evidence="1">
    <location>
        <begin position="130"/>
        <end position="154"/>
    </location>
</feature>
<dbReference type="Proteomes" id="UP000289784">
    <property type="component" value="Unassembled WGS sequence"/>
</dbReference>
<comment type="subcellular location">
    <subcellularLocation>
        <location evidence="1">Cell inner membrane</location>
        <topology evidence="1">Multi-pass membrane protein</topology>
    </subcellularLocation>
</comment>
<protein>
    <recommendedName>
        <fullName evidence="1">Probable queuosine precursor transporter</fullName>
        <shortName evidence="1">Q precursor transporter</shortName>
    </recommendedName>
</protein>
<comment type="function">
    <text evidence="1">Involved in the import of queuosine (Q) precursors, required for Q precursor salvage.</text>
</comment>
<accession>A0A4Q1JYJ3</accession>
<dbReference type="NCBIfam" id="TIGR00697">
    <property type="entry name" value="queuosine precursor transporter"/>
    <property type="match status" value="1"/>
</dbReference>
<reference evidence="2 3" key="1">
    <citation type="submission" date="2019-01" db="EMBL/GenBank/DDBJ databases">
        <title>Pseudoxanthomonas composti sp. nov., isolated from compost.</title>
        <authorList>
            <person name="Yang G."/>
        </authorList>
    </citation>
    <scope>NUCLEOTIDE SEQUENCE [LARGE SCALE GENOMIC DNA]</scope>
    <source>
        <strain evidence="2 3">GSS15</strain>
    </source>
</reference>
<dbReference type="Pfam" id="PF02592">
    <property type="entry name" value="Vut_1"/>
    <property type="match status" value="1"/>
</dbReference>
<feature type="transmembrane region" description="Helical" evidence="1">
    <location>
        <begin position="12"/>
        <end position="33"/>
    </location>
</feature>
<feature type="transmembrane region" description="Helical" evidence="1">
    <location>
        <begin position="219"/>
        <end position="236"/>
    </location>
</feature>
<keyword evidence="1" id="KW-0472">Membrane</keyword>
<feature type="transmembrane region" description="Helical" evidence="1">
    <location>
        <begin position="175"/>
        <end position="199"/>
    </location>
</feature>
<name>A0A4Q1JYJ3_9GAMM</name>
<dbReference type="RefSeq" id="WP_129469326.1">
    <property type="nucleotide sequence ID" value="NZ_SAWZ01000001.1"/>
</dbReference>
<feature type="transmembrane region" description="Helical" evidence="1">
    <location>
        <begin position="87"/>
        <end position="110"/>
    </location>
</feature>
<organism evidence="2 3">
    <name type="scientific">Pseudoxanthomonas composti</name>
    <dbReference type="NCBI Taxonomy" id="2137479"/>
    <lineage>
        <taxon>Bacteria</taxon>
        <taxon>Pseudomonadati</taxon>
        <taxon>Pseudomonadota</taxon>
        <taxon>Gammaproteobacteria</taxon>
        <taxon>Lysobacterales</taxon>
        <taxon>Lysobacteraceae</taxon>
        <taxon>Pseudoxanthomonas</taxon>
    </lineage>
</organism>
<dbReference type="GO" id="GO:0022857">
    <property type="term" value="F:transmembrane transporter activity"/>
    <property type="evidence" value="ECO:0007669"/>
    <property type="project" value="UniProtKB-UniRule"/>
</dbReference>
<keyword evidence="3" id="KW-1185">Reference proteome</keyword>
<evidence type="ECO:0000256" key="1">
    <source>
        <dbReference type="HAMAP-Rule" id="MF_02088"/>
    </source>
</evidence>
<dbReference type="PANTHER" id="PTHR34300:SF2">
    <property type="entry name" value="QUEUOSINE PRECURSOR TRANSPORTER-RELATED"/>
    <property type="match status" value="1"/>
</dbReference>
<evidence type="ECO:0000313" key="3">
    <source>
        <dbReference type="Proteomes" id="UP000289784"/>
    </source>
</evidence>
<dbReference type="OrthoDB" id="9805479at2"/>
<comment type="caution">
    <text evidence="2">The sequence shown here is derived from an EMBL/GenBank/DDBJ whole genome shotgun (WGS) entry which is preliminary data.</text>
</comment>
<keyword evidence="1" id="KW-0813">Transport</keyword>
<evidence type="ECO:0000313" key="2">
    <source>
        <dbReference type="EMBL" id="RXR08433.1"/>
    </source>
</evidence>
<dbReference type="PANTHER" id="PTHR34300">
    <property type="entry name" value="QUEUOSINE PRECURSOR TRANSPORTER-RELATED"/>
    <property type="match status" value="1"/>
</dbReference>
<keyword evidence="1" id="KW-1003">Cell membrane</keyword>
<feature type="transmembrane region" description="Helical" evidence="1">
    <location>
        <begin position="53"/>
        <end position="75"/>
    </location>
</feature>
<keyword evidence="1" id="KW-0997">Cell inner membrane</keyword>
<keyword evidence="1" id="KW-0812">Transmembrane</keyword>
<proteinExistence type="inferred from homology"/>
<gene>
    <name evidence="2" type="ORF">EPA99_00975</name>
</gene>
<dbReference type="AlphaFoldDB" id="A0A4Q1JYJ3"/>